<gene>
    <name evidence="2" type="ORF">SUBVAR_06815</name>
</gene>
<dbReference type="EMBL" id="ACBY02000054">
    <property type="protein sequence ID" value="EFB74835.1"/>
    <property type="molecule type" value="Genomic_DNA"/>
</dbReference>
<comment type="caution">
    <text evidence="2">The sequence shown here is derived from an EMBL/GenBank/DDBJ whole genome shotgun (WGS) entry which is preliminary data.</text>
</comment>
<evidence type="ECO:0000256" key="1">
    <source>
        <dbReference type="SAM" id="MobiDB-lite"/>
    </source>
</evidence>
<reference evidence="2" key="1">
    <citation type="submission" date="2009-12" db="EMBL/GenBank/DDBJ databases">
        <authorList>
            <person name="Weinstock G."/>
            <person name="Sodergren E."/>
            <person name="Clifton S."/>
            <person name="Fulton L."/>
            <person name="Fulton B."/>
            <person name="Courtney L."/>
            <person name="Fronick C."/>
            <person name="Harrison M."/>
            <person name="Strong C."/>
            <person name="Farmer C."/>
            <person name="Delahaunty K."/>
            <person name="Markovic C."/>
            <person name="Hall O."/>
            <person name="Minx P."/>
            <person name="Tomlinson C."/>
            <person name="Mitreva M."/>
            <person name="Nelson J."/>
            <person name="Hou S."/>
            <person name="Wollam A."/>
            <person name="Pepin K.H."/>
            <person name="Johnson M."/>
            <person name="Bhonagiri V."/>
            <person name="Nash W.E."/>
            <person name="Warren W."/>
            <person name="Chinwalla A."/>
            <person name="Mardis E.R."/>
            <person name="Wilson R.K."/>
        </authorList>
    </citation>
    <scope>NUCLEOTIDE SEQUENCE [LARGE SCALE GENOMIC DNA]</scope>
    <source>
        <strain evidence="2">DSM 15176</strain>
    </source>
</reference>
<accession>D1PQY8</accession>
<feature type="region of interest" description="Disordered" evidence="1">
    <location>
        <begin position="14"/>
        <end position="47"/>
    </location>
</feature>
<dbReference type="STRING" id="411471.SUBVAR_06815"/>
<evidence type="ECO:0000313" key="3">
    <source>
        <dbReference type="Proteomes" id="UP000003438"/>
    </source>
</evidence>
<sequence>MLFCGSEDSIPDFPPAYRDKITGARQRKRPPLPGTGKRGLAVLGYAR</sequence>
<evidence type="ECO:0000313" key="2">
    <source>
        <dbReference type="EMBL" id="EFB74835.1"/>
    </source>
</evidence>
<dbReference type="Proteomes" id="UP000003438">
    <property type="component" value="Unassembled WGS sequence"/>
</dbReference>
<keyword evidence="3" id="KW-1185">Reference proteome</keyword>
<protein>
    <submittedName>
        <fullName evidence="2">Uncharacterized protein</fullName>
    </submittedName>
</protein>
<dbReference type="HOGENOM" id="CLU_3173992_0_0_9"/>
<proteinExistence type="predicted"/>
<name>D1PQY8_9FIRM</name>
<organism evidence="2 3">
    <name type="scientific">Subdoligranulum variabile DSM 15176</name>
    <dbReference type="NCBI Taxonomy" id="411471"/>
    <lineage>
        <taxon>Bacteria</taxon>
        <taxon>Bacillati</taxon>
        <taxon>Bacillota</taxon>
        <taxon>Clostridia</taxon>
        <taxon>Eubacteriales</taxon>
        <taxon>Oscillospiraceae</taxon>
        <taxon>Subdoligranulum</taxon>
    </lineage>
</organism>
<dbReference type="AlphaFoldDB" id="D1PQY8"/>